<dbReference type="GO" id="GO:0003676">
    <property type="term" value="F:nucleic acid binding"/>
    <property type="evidence" value="ECO:0007669"/>
    <property type="project" value="InterPro"/>
</dbReference>
<proteinExistence type="predicted"/>
<evidence type="ECO:0000256" key="1">
    <source>
        <dbReference type="ARBA" id="ARBA00012493"/>
    </source>
</evidence>
<dbReference type="AlphaFoldDB" id="A0A026X1K6"/>
<feature type="region of interest" description="Disordered" evidence="2">
    <location>
        <begin position="452"/>
        <end position="489"/>
    </location>
</feature>
<dbReference type="Proteomes" id="UP000053097">
    <property type="component" value="Unassembled WGS sequence"/>
</dbReference>
<sequence length="489" mass="56677">MQHYALFLRAFRYDIVYKNTKLHSNEDTLSRLPVIAENTPELDVVDNYEVQLSETLPVTHVKLAKEIGKDKELQVLLHGLRIGKSINLRDRFNIPQTEFNCQQGVILRNSRAVIPKTLRDRILQELHCEHFGVVKMKSMARKFCWWPGIDQDIERVARSCANCSVLQKDPAKVKDIWETADRPFQRVHIDYTGPFLGYNFFVLVDTFSKWPAGFITRNMTSEVTMQKCRQIFSTFGIPEVIVLDNGRHFKSHEFAQFLYENGIIHKTTAPFHPATNGQAERFIQTLKLALKKKFLNGPINAVEMNKTLHQFLFSYRTVPHQTTGVSPAEKMFNRTLRTRLSLLVPVINQNEGQCISTVKVREFVVKDRVVCKNYYGTQKWLLGRIKTKLGKLHYIVQLDNGKEWKRHVNQLRKIGEVPIQNENEEVDDYTPPDFQNKPVEIPFEPHVEAQENVQPPVQGTAEAQVNLPIPRRSQRQRTAPKLYNDFVTS</sequence>
<evidence type="ECO:0000313" key="4">
    <source>
        <dbReference type="EMBL" id="EZA62137.1"/>
    </source>
</evidence>
<dbReference type="GO" id="GO:0003964">
    <property type="term" value="F:RNA-directed DNA polymerase activity"/>
    <property type="evidence" value="ECO:0007669"/>
    <property type="project" value="UniProtKB-EC"/>
</dbReference>
<dbReference type="Gene3D" id="1.10.340.70">
    <property type="match status" value="1"/>
</dbReference>
<reference evidence="4 5" key="1">
    <citation type="journal article" date="2014" name="Curr. Biol.">
        <title>The genome of the clonal raider ant Cerapachys biroi.</title>
        <authorList>
            <person name="Oxley P.R."/>
            <person name="Ji L."/>
            <person name="Fetter-Pruneda I."/>
            <person name="McKenzie S.K."/>
            <person name="Li C."/>
            <person name="Hu H."/>
            <person name="Zhang G."/>
            <person name="Kronauer D.J."/>
        </authorList>
    </citation>
    <scope>NUCLEOTIDE SEQUENCE [LARGE SCALE GENOMIC DNA]</scope>
</reference>
<dbReference type="OrthoDB" id="7700397at2759"/>
<dbReference type="SUPFAM" id="SSF53098">
    <property type="entry name" value="Ribonuclease H-like"/>
    <property type="match status" value="1"/>
</dbReference>
<dbReference type="InterPro" id="IPR001584">
    <property type="entry name" value="Integrase_cat-core"/>
</dbReference>
<dbReference type="EC" id="2.7.7.49" evidence="1"/>
<dbReference type="PROSITE" id="PS50994">
    <property type="entry name" value="INTEGRASE"/>
    <property type="match status" value="1"/>
</dbReference>
<evidence type="ECO:0000259" key="3">
    <source>
        <dbReference type="PROSITE" id="PS50994"/>
    </source>
</evidence>
<feature type="domain" description="Integrase catalytic" evidence="3">
    <location>
        <begin position="179"/>
        <end position="335"/>
    </location>
</feature>
<organism evidence="4 5">
    <name type="scientific">Ooceraea biroi</name>
    <name type="common">Clonal raider ant</name>
    <name type="synonym">Cerapachys biroi</name>
    <dbReference type="NCBI Taxonomy" id="2015173"/>
    <lineage>
        <taxon>Eukaryota</taxon>
        <taxon>Metazoa</taxon>
        <taxon>Ecdysozoa</taxon>
        <taxon>Arthropoda</taxon>
        <taxon>Hexapoda</taxon>
        <taxon>Insecta</taxon>
        <taxon>Pterygota</taxon>
        <taxon>Neoptera</taxon>
        <taxon>Endopterygota</taxon>
        <taxon>Hymenoptera</taxon>
        <taxon>Apocrita</taxon>
        <taxon>Aculeata</taxon>
        <taxon>Formicoidea</taxon>
        <taxon>Formicidae</taxon>
        <taxon>Dorylinae</taxon>
        <taxon>Ooceraea</taxon>
    </lineage>
</organism>
<gene>
    <name evidence="4" type="ORF">X777_03744</name>
</gene>
<dbReference type="InterPro" id="IPR050951">
    <property type="entry name" value="Retrovirus_Pol_polyprotein"/>
</dbReference>
<dbReference type="EMBL" id="KK107030">
    <property type="protein sequence ID" value="EZA62137.1"/>
    <property type="molecule type" value="Genomic_DNA"/>
</dbReference>
<evidence type="ECO:0000256" key="2">
    <source>
        <dbReference type="SAM" id="MobiDB-lite"/>
    </source>
</evidence>
<dbReference type="FunFam" id="3.30.420.10:FF:000063">
    <property type="entry name" value="Retrovirus-related Pol polyprotein from transposon 297-like Protein"/>
    <property type="match status" value="1"/>
</dbReference>
<dbReference type="InterPro" id="IPR012337">
    <property type="entry name" value="RNaseH-like_sf"/>
</dbReference>
<dbReference type="OMA" id="EPRQIVQ"/>
<accession>A0A026X1K6</accession>
<keyword evidence="5" id="KW-1185">Reference proteome</keyword>
<name>A0A026X1K6_OOCBI</name>
<dbReference type="Pfam" id="PF00665">
    <property type="entry name" value="rve"/>
    <property type="match status" value="1"/>
</dbReference>
<evidence type="ECO:0000313" key="5">
    <source>
        <dbReference type="Proteomes" id="UP000053097"/>
    </source>
</evidence>
<dbReference type="InterPro" id="IPR041588">
    <property type="entry name" value="Integrase_H2C2"/>
</dbReference>
<protein>
    <recommendedName>
        <fullName evidence="1">RNA-directed DNA polymerase</fullName>
        <ecNumber evidence="1">2.7.7.49</ecNumber>
    </recommendedName>
</protein>
<dbReference type="Pfam" id="PF17921">
    <property type="entry name" value="Integrase_H2C2"/>
    <property type="match status" value="1"/>
</dbReference>
<feature type="compositionally biased region" description="Polar residues" evidence="2">
    <location>
        <begin position="452"/>
        <end position="463"/>
    </location>
</feature>
<dbReference type="FunFam" id="1.10.340.70:FF:000004">
    <property type="entry name" value="Retrovirus-related Pol polyprotein from transposon 297-like Protein"/>
    <property type="match status" value="1"/>
</dbReference>
<dbReference type="InterPro" id="IPR036397">
    <property type="entry name" value="RNaseH_sf"/>
</dbReference>
<dbReference type="PANTHER" id="PTHR37984">
    <property type="entry name" value="PROTEIN CBG26694"/>
    <property type="match status" value="1"/>
</dbReference>
<dbReference type="PANTHER" id="PTHR37984:SF5">
    <property type="entry name" value="PROTEIN NYNRIN-LIKE"/>
    <property type="match status" value="1"/>
</dbReference>
<dbReference type="GO" id="GO:0015074">
    <property type="term" value="P:DNA integration"/>
    <property type="evidence" value="ECO:0007669"/>
    <property type="project" value="InterPro"/>
</dbReference>
<dbReference type="Gene3D" id="3.30.420.10">
    <property type="entry name" value="Ribonuclease H-like superfamily/Ribonuclease H"/>
    <property type="match status" value="1"/>
</dbReference>